<evidence type="ECO:0000313" key="1">
    <source>
        <dbReference type="EMBL" id="GAJ06774.1"/>
    </source>
</evidence>
<reference evidence="1" key="1">
    <citation type="journal article" date="2014" name="Front. Microbiol.">
        <title>High frequency of phylogenetically diverse reductive dehalogenase-homologous genes in deep subseafloor sedimentary metagenomes.</title>
        <authorList>
            <person name="Kawai M."/>
            <person name="Futagami T."/>
            <person name="Toyoda A."/>
            <person name="Takaki Y."/>
            <person name="Nishi S."/>
            <person name="Hori S."/>
            <person name="Arai W."/>
            <person name="Tsubouchi T."/>
            <person name="Morono Y."/>
            <person name="Uchiyama I."/>
            <person name="Ito T."/>
            <person name="Fujiyama A."/>
            <person name="Inagaki F."/>
            <person name="Takami H."/>
        </authorList>
    </citation>
    <scope>NUCLEOTIDE SEQUENCE</scope>
    <source>
        <strain evidence="1">Expedition CK06-06</strain>
    </source>
</reference>
<proteinExistence type="predicted"/>
<comment type="caution">
    <text evidence="1">The sequence shown here is derived from an EMBL/GenBank/DDBJ whole genome shotgun (WGS) entry which is preliminary data.</text>
</comment>
<dbReference type="AlphaFoldDB" id="X1TND5"/>
<organism evidence="1">
    <name type="scientific">marine sediment metagenome</name>
    <dbReference type="NCBI Taxonomy" id="412755"/>
    <lineage>
        <taxon>unclassified sequences</taxon>
        <taxon>metagenomes</taxon>
        <taxon>ecological metagenomes</taxon>
    </lineage>
</organism>
<protein>
    <submittedName>
        <fullName evidence="1">Uncharacterized protein</fullName>
    </submittedName>
</protein>
<accession>X1TND5</accession>
<gene>
    <name evidence="1" type="ORF">S12H4_43291</name>
</gene>
<dbReference type="EMBL" id="BARW01026558">
    <property type="protein sequence ID" value="GAJ06774.1"/>
    <property type="molecule type" value="Genomic_DNA"/>
</dbReference>
<sequence length="115" mass="12676">MKEKTLDTSGQNPARKAVSDMKVIGNTDNFKLLFKASSENEGWMKSTKAMQVDGVGCLIQITTQQKNVDGTYSLAEALVFMPNTRIVEDENSGRKLESILYGRIETTLDGVNDQA</sequence>
<name>X1TND5_9ZZZZ</name>